<reference evidence="1 2" key="1">
    <citation type="journal article" date="2023" name="G3 (Bethesda)">
        <title>A haplotype-resolved chromosome-scale genome for Quercus rubra L. provides insights into the genetics of adaptive traits for red oak species.</title>
        <authorList>
            <person name="Kapoor B."/>
            <person name="Jenkins J."/>
            <person name="Schmutz J."/>
            <person name="Zhebentyayeva T."/>
            <person name="Kuelheim C."/>
            <person name="Coggeshall M."/>
            <person name="Heim C."/>
            <person name="Lasky J.R."/>
            <person name="Leites L."/>
            <person name="Islam-Faridi N."/>
            <person name="Romero-Severson J."/>
            <person name="DeLeo V.L."/>
            <person name="Lucas S.M."/>
            <person name="Lazic D."/>
            <person name="Gailing O."/>
            <person name="Carlson J."/>
            <person name="Staton M."/>
        </authorList>
    </citation>
    <scope>NUCLEOTIDE SEQUENCE [LARGE SCALE GENOMIC DNA]</scope>
    <source>
        <strain evidence="1">Pseudo-F2</strain>
    </source>
</reference>
<keyword evidence="2" id="KW-1185">Reference proteome</keyword>
<dbReference type="PANTHER" id="PTHR33240:SF15">
    <property type="entry name" value="GAG-PRO-LIKE PROTEIN"/>
    <property type="match status" value="1"/>
</dbReference>
<dbReference type="InterPro" id="IPR021109">
    <property type="entry name" value="Peptidase_aspartic_dom_sf"/>
</dbReference>
<evidence type="ECO:0000313" key="2">
    <source>
        <dbReference type="Proteomes" id="UP001324115"/>
    </source>
</evidence>
<proteinExistence type="predicted"/>
<dbReference type="EMBL" id="JAXUIC010000002">
    <property type="protein sequence ID" value="KAK4601788.1"/>
    <property type="molecule type" value="Genomic_DNA"/>
</dbReference>
<dbReference type="CDD" id="cd00303">
    <property type="entry name" value="retropepsin_like"/>
    <property type="match status" value="1"/>
</dbReference>
<comment type="caution">
    <text evidence="1">The sequence shown here is derived from an EMBL/GenBank/DDBJ whole genome shotgun (WGS) entry which is preliminary data.</text>
</comment>
<protein>
    <submittedName>
        <fullName evidence="1">Uncharacterized protein</fullName>
    </submittedName>
</protein>
<evidence type="ECO:0000313" key="1">
    <source>
        <dbReference type="EMBL" id="KAK4601788.1"/>
    </source>
</evidence>
<name>A0AAN7FWS4_QUERU</name>
<dbReference type="Gene3D" id="2.40.70.10">
    <property type="entry name" value="Acid Proteases"/>
    <property type="match status" value="1"/>
</dbReference>
<sequence>MDDELPPEDKDHTLPMHIIVRYEYMIVTRVLIDNRSALNVFLMSTLERLNMDTSLICPTTMIIKAFDGTLREVQGETELAIGVCPMSFMANFQVIKVDSPYNMLLGRPWLHATGTVASTLHWRLKFPSKDLMVTIMAEEPLTFFKETSVAYIDANAFSEETFHRHQKASLVELLDNKGGFRLGYDPSNEELFQASKGKKRKCIGQGMSIPQIKVTFSTPVEVIRSKVAQESYKEESNMACLILFCLEEFSVNAIISPEDDPTVAIRPYAPSEIVGH</sequence>
<dbReference type="PANTHER" id="PTHR33240">
    <property type="entry name" value="OS08G0508500 PROTEIN"/>
    <property type="match status" value="1"/>
</dbReference>
<gene>
    <name evidence="1" type="ORF">RGQ29_011063</name>
</gene>
<dbReference type="Proteomes" id="UP001324115">
    <property type="component" value="Unassembled WGS sequence"/>
</dbReference>
<accession>A0AAN7FWS4</accession>
<dbReference type="AlphaFoldDB" id="A0AAN7FWS4"/>
<organism evidence="1 2">
    <name type="scientific">Quercus rubra</name>
    <name type="common">Northern red oak</name>
    <name type="synonym">Quercus borealis</name>
    <dbReference type="NCBI Taxonomy" id="3512"/>
    <lineage>
        <taxon>Eukaryota</taxon>
        <taxon>Viridiplantae</taxon>
        <taxon>Streptophyta</taxon>
        <taxon>Embryophyta</taxon>
        <taxon>Tracheophyta</taxon>
        <taxon>Spermatophyta</taxon>
        <taxon>Magnoliopsida</taxon>
        <taxon>eudicotyledons</taxon>
        <taxon>Gunneridae</taxon>
        <taxon>Pentapetalae</taxon>
        <taxon>rosids</taxon>
        <taxon>fabids</taxon>
        <taxon>Fagales</taxon>
        <taxon>Fagaceae</taxon>
        <taxon>Quercus</taxon>
    </lineage>
</organism>